<dbReference type="Proteomes" id="UP000809789">
    <property type="component" value="Unassembled WGS sequence"/>
</dbReference>
<name>A0A8K0L3R0_9PEZI</name>
<dbReference type="OrthoDB" id="3882355at2759"/>
<proteinExistence type="predicted"/>
<protein>
    <submittedName>
        <fullName evidence="1">Uncharacterized protein</fullName>
    </submittedName>
</protein>
<dbReference type="AlphaFoldDB" id="A0A8K0L3R0"/>
<evidence type="ECO:0000313" key="2">
    <source>
        <dbReference type="Proteomes" id="UP000809789"/>
    </source>
</evidence>
<reference evidence="1" key="1">
    <citation type="submission" date="2021-07" db="EMBL/GenBank/DDBJ databases">
        <title>Elsinoe batatas strain:CRI-CJ2 Genome sequencing and assembly.</title>
        <authorList>
            <person name="Huang L."/>
        </authorList>
    </citation>
    <scope>NUCLEOTIDE SEQUENCE</scope>
    <source>
        <strain evidence="1">CRI-CJ2</strain>
    </source>
</reference>
<dbReference type="EMBL" id="JAESVG020000008">
    <property type="protein sequence ID" value="KAG8625223.1"/>
    <property type="molecule type" value="Genomic_DNA"/>
</dbReference>
<gene>
    <name evidence="1" type="ORF">KVT40_006974</name>
</gene>
<comment type="caution">
    <text evidence="1">The sequence shown here is derived from an EMBL/GenBank/DDBJ whole genome shotgun (WGS) entry which is preliminary data.</text>
</comment>
<evidence type="ECO:0000313" key="1">
    <source>
        <dbReference type="EMBL" id="KAG8625223.1"/>
    </source>
</evidence>
<sequence length="220" mass="24700">MLIASTPHPNFWTWHVEEFGYRQAISSGYAINFLLDTGHGNLISEEQLRASNVEHRAYRSEDIATLHRLEGYASATAQQPSETDLDQSLLQLRGLVLFSACAVLQDLGFPSKSLCLVARPSPGDITVDYFQRMAHAAIWVNRLLDTLEADGWGQNAVELLMIWNRSLSFYIPLKVAAEESLKQVSHDLERFNVHAPSLAHTSPLRIFEHPEKATCLSENV</sequence>
<organism evidence="1 2">
    <name type="scientific">Elsinoe batatas</name>
    <dbReference type="NCBI Taxonomy" id="2601811"/>
    <lineage>
        <taxon>Eukaryota</taxon>
        <taxon>Fungi</taxon>
        <taxon>Dikarya</taxon>
        <taxon>Ascomycota</taxon>
        <taxon>Pezizomycotina</taxon>
        <taxon>Dothideomycetes</taxon>
        <taxon>Dothideomycetidae</taxon>
        <taxon>Myriangiales</taxon>
        <taxon>Elsinoaceae</taxon>
        <taxon>Elsinoe</taxon>
    </lineage>
</organism>
<accession>A0A8K0L3R0</accession>
<keyword evidence="2" id="KW-1185">Reference proteome</keyword>